<dbReference type="PRINTS" id="PR00411">
    <property type="entry name" value="PNDRDTASEI"/>
</dbReference>
<name>A0A918XJL8_9GAMM</name>
<reference evidence="6" key="1">
    <citation type="journal article" date="2014" name="Int. J. Syst. Evol. Microbiol.">
        <title>Complete genome sequence of Corynebacterium casei LMG S-19264T (=DSM 44701T), isolated from a smear-ripened cheese.</title>
        <authorList>
            <consortium name="US DOE Joint Genome Institute (JGI-PGF)"/>
            <person name="Walter F."/>
            <person name="Albersmeier A."/>
            <person name="Kalinowski J."/>
            <person name="Ruckert C."/>
        </authorList>
    </citation>
    <scope>NUCLEOTIDE SEQUENCE</scope>
    <source>
        <strain evidence="6">KCTC 23430</strain>
    </source>
</reference>
<evidence type="ECO:0000256" key="1">
    <source>
        <dbReference type="ARBA" id="ARBA00001974"/>
    </source>
</evidence>
<dbReference type="InterPro" id="IPR050315">
    <property type="entry name" value="FAD-oxidoreductase_2"/>
</dbReference>
<protein>
    <submittedName>
        <fullName evidence="6">Fumarate reductase/succinate dehydrogenase</fullName>
    </submittedName>
</protein>
<dbReference type="Proteomes" id="UP000644693">
    <property type="component" value="Unassembled WGS sequence"/>
</dbReference>
<proteinExistence type="predicted"/>
<evidence type="ECO:0000256" key="2">
    <source>
        <dbReference type="ARBA" id="ARBA00022630"/>
    </source>
</evidence>
<dbReference type="PANTHER" id="PTHR43400">
    <property type="entry name" value="FUMARATE REDUCTASE"/>
    <property type="match status" value="1"/>
</dbReference>
<dbReference type="InterPro" id="IPR036188">
    <property type="entry name" value="FAD/NAD-bd_sf"/>
</dbReference>
<dbReference type="InterPro" id="IPR027477">
    <property type="entry name" value="Succ_DH/fumarate_Rdtase_cat_sf"/>
</dbReference>
<evidence type="ECO:0000256" key="4">
    <source>
        <dbReference type="ARBA" id="ARBA00023002"/>
    </source>
</evidence>
<sequence>MSDHPKTSPSKPRAEKDIDSWDIETDVAIVGFGGAGGCAAIAAADAGAEVCLFEVASASGGSTALSSAEIYMGGSGGTRVQQACGFDDSTDAMFTYMMMCAGPQADEQKIRNYCENSAAHFDWLVSLGVPFKDSFHKERAIMCLTDDCLLYTGSEKAYPFAEHAKPCPRGHNLEVEGDNGGPLFMKIVTENVEKRDAITVHYETRALTLITNDAEEVVGIVVRQNQKELNVRAKGGVILCAGGFVMNEEMLKKYAPKLSAGTVPIGNPGDTGSGILMGMGVGGVAINMHEGFVSLPYYPPASMTYGILINDKGQRFVNEDVYHGRLGDFALRQQSDRLYFIVTVEQYGDYEQVSYLGAEVAGTGETVEELEEELGLRRGSLVHTINTYNEDCAAGEDTLFHKSAEWMIHLKPPLVALDVTPGRGAFLPYFTLGGLDTLPTGEVVNPERTVVPGLYAAGRTACGVVRTAAGYSSGMSVGDATFSGKLAGMQAAARAS</sequence>
<dbReference type="RefSeq" id="WP_189477648.1">
    <property type="nucleotide sequence ID" value="NZ_BMYM01000002.1"/>
</dbReference>
<dbReference type="SUPFAM" id="SSF56425">
    <property type="entry name" value="Succinate dehydrogenase/fumarate reductase flavoprotein, catalytic domain"/>
    <property type="match status" value="1"/>
</dbReference>
<dbReference type="GO" id="GO:0008202">
    <property type="term" value="P:steroid metabolic process"/>
    <property type="evidence" value="ECO:0007669"/>
    <property type="project" value="UniProtKB-ARBA"/>
</dbReference>
<evidence type="ECO:0000313" key="6">
    <source>
        <dbReference type="EMBL" id="GHD34318.1"/>
    </source>
</evidence>
<dbReference type="EMBL" id="BMYM01000002">
    <property type="protein sequence ID" value="GHD34318.1"/>
    <property type="molecule type" value="Genomic_DNA"/>
</dbReference>
<dbReference type="InterPro" id="IPR003953">
    <property type="entry name" value="FAD-dep_OxRdtase_2_FAD-bd"/>
</dbReference>
<comment type="caution">
    <text evidence="6">The sequence shown here is derived from an EMBL/GenBank/DDBJ whole genome shotgun (WGS) entry which is preliminary data.</text>
</comment>
<gene>
    <name evidence="6" type="ORF">GCM10007053_19830</name>
</gene>
<organism evidence="6 7">
    <name type="scientific">Parahalioglobus pacificus</name>
    <dbReference type="NCBI Taxonomy" id="930806"/>
    <lineage>
        <taxon>Bacteria</taxon>
        <taxon>Pseudomonadati</taxon>
        <taxon>Pseudomonadota</taxon>
        <taxon>Gammaproteobacteria</taxon>
        <taxon>Cellvibrionales</taxon>
        <taxon>Halieaceae</taxon>
        <taxon>Parahalioglobus</taxon>
    </lineage>
</organism>
<dbReference type="NCBIfam" id="NF005510">
    <property type="entry name" value="PRK07121.1-3"/>
    <property type="match status" value="1"/>
</dbReference>
<feature type="domain" description="FAD-dependent oxidoreductase 2 FAD-binding" evidence="5">
    <location>
        <begin position="26"/>
        <end position="468"/>
    </location>
</feature>
<accession>A0A918XJL8</accession>
<keyword evidence="4" id="KW-0560">Oxidoreductase</keyword>
<comment type="cofactor">
    <cofactor evidence="1">
        <name>FAD</name>
        <dbReference type="ChEBI" id="CHEBI:57692"/>
    </cofactor>
</comment>
<evidence type="ECO:0000259" key="5">
    <source>
        <dbReference type="Pfam" id="PF00890"/>
    </source>
</evidence>
<dbReference type="Gene3D" id="3.50.50.60">
    <property type="entry name" value="FAD/NAD(P)-binding domain"/>
    <property type="match status" value="1"/>
</dbReference>
<keyword evidence="7" id="KW-1185">Reference proteome</keyword>
<dbReference type="AlphaFoldDB" id="A0A918XJL8"/>
<evidence type="ECO:0000313" key="7">
    <source>
        <dbReference type="Proteomes" id="UP000644693"/>
    </source>
</evidence>
<keyword evidence="2" id="KW-0285">Flavoprotein</keyword>
<reference evidence="6" key="2">
    <citation type="submission" date="2020-09" db="EMBL/GenBank/DDBJ databases">
        <authorList>
            <person name="Sun Q."/>
            <person name="Kim S."/>
        </authorList>
    </citation>
    <scope>NUCLEOTIDE SEQUENCE</scope>
    <source>
        <strain evidence="6">KCTC 23430</strain>
    </source>
</reference>
<dbReference type="Pfam" id="PF00890">
    <property type="entry name" value="FAD_binding_2"/>
    <property type="match status" value="1"/>
</dbReference>
<dbReference type="GO" id="GO:0016491">
    <property type="term" value="F:oxidoreductase activity"/>
    <property type="evidence" value="ECO:0007669"/>
    <property type="project" value="UniProtKB-KW"/>
</dbReference>
<dbReference type="Gene3D" id="3.90.700.10">
    <property type="entry name" value="Succinate dehydrogenase/fumarate reductase flavoprotein, catalytic domain"/>
    <property type="match status" value="1"/>
</dbReference>
<dbReference type="PANTHER" id="PTHR43400:SF10">
    <property type="entry name" value="3-OXOSTEROID 1-DEHYDROGENASE"/>
    <property type="match status" value="1"/>
</dbReference>
<dbReference type="SUPFAM" id="SSF51905">
    <property type="entry name" value="FAD/NAD(P)-binding domain"/>
    <property type="match status" value="1"/>
</dbReference>
<evidence type="ECO:0000256" key="3">
    <source>
        <dbReference type="ARBA" id="ARBA00022827"/>
    </source>
</evidence>
<keyword evidence="3" id="KW-0274">FAD</keyword>